<organism evidence="1 2">
    <name type="scientific">Roseateles toxinivorans</name>
    <dbReference type="NCBI Taxonomy" id="270368"/>
    <lineage>
        <taxon>Bacteria</taxon>
        <taxon>Pseudomonadati</taxon>
        <taxon>Pseudomonadota</taxon>
        <taxon>Betaproteobacteria</taxon>
        <taxon>Burkholderiales</taxon>
        <taxon>Sphaerotilaceae</taxon>
        <taxon>Roseateles</taxon>
    </lineage>
</organism>
<dbReference type="OrthoDB" id="8806677at2"/>
<gene>
    <name evidence="1" type="ORF">DES47_102865</name>
</gene>
<evidence type="ECO:0000313" key="1">
    <source>
        <dbReference type="EMBL" id="TDP73119.1"/>
    </source>
</evidence>
<dbReference type="RefSeq" id="WP_133700522.1">
    <property type="nucleotide sequence ID" value="NZ_SNXS01000002.1"/>
</dbReference>
<sequence>MPDLRAHVANCLIGGETITDLGKGSFIRDTVTFTCERRKFIVTQKPEVIKGPVSQLNGQFTATTQILVQGVAKSAVPKVLATIDRICWLLSFACQSKVVCYGHDYPADGKAGARKAVVGTTRVFRPVFEIRDAAVIREFIDQTYPVYTQLEQSRMLNVAIDYQLQAEREAQPTECRLIFAFVLLENLKHTYATSEGIPFVNGFFRVGPGPKDPTISFKAMLTRMFKVVGMMPALDDIVSLRNSIVHSGVSDLTHKENWKAYEQVQDLVREYLLRLLGFKGSYGLYSEPNGAPAVIA</sequence>
<keyword evidence="2" id="KW-1185">Reference proteome</keyword>
<protein>
    <recommendedName>
        <fullName evidence="3">Apea-like HEPN domain-containing protein</fullName>
    </recommendedName>
</protein>
<dbReference type="Proteomes" id="UP000295361">
    <property type="component" value="Unassembled WGS sequence"/>
</dbReference>
<name>A0A4R6QRK7_9BURK</name>
<reference evidence="1 2" key="1">
    <citation type="submission" date="2019-03" db="EMBL/GenBank/DDBJ databases">
        <title>Genomic Encyclopedia of Type Strains, Phase IV (KMG-IV): sequencing the most valuable type-strain genomes for metagenomic binning, comparative biology and taxonomic classification.</title>
        <authorList>
            <person name="Goeker M."/>
        </authorList>
    </citation>
    <scope>NUCLEOTIDE SEQUENCE [LARGE SCALE GENOMIC DNA]</scope>
    <source>
        <strain evidence="1 2">DSM 16998</strain>
    </source>
</reference>
<proteinExistence type="predicted"/>
<dbReference type="AlphaFoldDB" id="A0A4R6QRK7"/>
<evidence type="ECO:0000313" key="2">
    <source>
        <dbReference type="Proteomes" id="UP000295361"/>
    </source>
</evidence>
<dbReference type="EMBL" id="SNXS01000002">
    <property type="protein sequence ID" value="TDP73119.1"/>
    <property type="molecule type" value="Genomic_DNA"/>
</dbReference>
<comment type="caution">
    <text evidence="1">The sequence shown here is derived from an EMBL/GenBank/DDBJ whole genome shotgun (WGS) entry which is preliminary data.</text>
</comment>
<dbReference type="InParanoid" id="A0A4R6QRK7"/>
<accession>A0A4R6QRK7</accession>
<evidence type="ECO:0008006" key="3">
    <source>
        <dbReference type="Google" id="ProtNLM"/>
    </source>
</evidence>